<evidence type="ECO:0000313" key="2">
    <source>
        <dbReference type="EMBL" id="QHT85707.1"/>
    </source>
</evidence>
<dbReference type="EMBL" id="MN740044">
    <property type="protein sequence ID" value="QHT85707.1"/>
    <property type="molecule type" value="Genomic_DNA"/>
</dbReference>
<sequence>MNFQILIIISIFFLIIILWNFIYPNRKETFENNDHTKETFENNDHTKEEETIDANTEFYESEINTSSRLGNYLSCYFYKMGLAFLHGKNFKTNIQQNGDMFTNYLPDKVIFDESVQDAFISVGITDISLQTELDKIDGDCQSAWTIMTKEFETFWKIMKPTINTILKEALEKSNLNKIVDAPVIHYRCSDSPMNKLGYYHFQKYSFFKDSLDMIQQKTGKKYDKLYICYCNSHESSNENHNSCDKYVGSLTEYLESLGYEVINKCQSVNKDFATMFYAPGLISTCSSLSFMAGFFSDGIFIASMYDERKSRQCEDCDDWFKKGYTLKHSEVENYHDTEKVISILKA</sequence>
<proteinExistence type="predicted"/>
<evidence type="ECO:0000256" key="1">
    <source>
        <dbReference type="SAM" id="Phobius"/>
    </source>
</evidence>
<keyword evidence="1" id="KW-0472">Membrane</keyword>
<keyword evidence="1" id="KW-0812">Transmembrane</keyword>
<keyword evidence="1" id="KW-1133">Transmembrane helix</keyword>
<dbReference type="AlphaFoldDB" id="A0A6C0HZX1"/>
<protein>
    <submittedName>
        <fullName evidence="2">Uncharacterized protein</fullName>
    </submittedName>
</protein>
<feature type="transmembrane region" description="Helical" evidence="1">
    <location>
        <begin position="5"/>
        <end position="23"/>
    </location>
</feature>
<accession>A0A6C0HZX1</accession>
<organism evidence="2">
    <name type="scientific">viral metagenome</name>
    <dbReference type="NCBI Taxonomy" id="1070528"/>
    <lineage>
        <taxon>unclassified sequences</taxon>
        <taxon>metagenomes</taxon>
        <taxon>organismal metagenomes</taxon>
    </lineage>
</organism>
<reference evidence="2" key="1">
    <citation type="journal article" date="2020" name="Nature">
        <title>Giant virus diversity and host interactions through global metagenomics.</title>
        <authorList>
            <person name="Schulz F."/>
            <person name="Roux S."/>
            <person name="Paez-Espino D."/>
            <person name="Jungbluth S."/>
            <person name="Walsh D.A."/>
            <person name="Denef V.J."/>
            <person name="McMahon K.D."/>
            <person name="Konstantinidis K.T."/>
            <person name="Eloe-Fadrosh E.A."/>
            <person name="Kyrpides N.C."/>
            <person name="Woyke T."/>
        </authorList>
    </citation>
    <scope>NUCLEOTIDE SEQUENCE</scope>
    <source>
        <strain evidence="2">GVMAG-M-3300023184-182</strain>
    </source>
</reference>
<name>A0A6C0HZX1_9ZZZZ</name>
<feature type="transmembrane region" description="Helical" evidence="1">
    <location>
        <begin position="276"/>
        <end position="302"/>
    </location>
</feature>